<name>A0A3D8HA65_9BACT</name>
<dbReference type="Proteomes" id="UP000256321">
    <property type="component" value="Unassembled WGS sequence"/>
</dbReference>
<reference evidence="8 9" key="1">
    <citation type="submission" date="2018-07" db="EMBL/GenBank/DDBJ databases">
        <title>Parabacteroides acidifaciens nov. sp., isolated from human feces.</title>
        <authorList>
            <person name="Wang Y.J."/>
        </authorList>
    </citation>
    <scope>NUCLEOTIDE SEQUENCE [LARGE SCALE GENOMIC DNA]</scope>
    <source>
        <strain evidence="8 9">426-9</strain>
    </source>
</reference>
<evidence type="ECO:0000313" key="9">
    <source>
        <dbReference type="Proteomes" id="UP000256321"/>
    </source>
</evidence>
<dbReference type="Pfam" id="PF13673">
    <property type="entry name" value="Acetyltransf_10"/>
    <property type="match status" value="1"/>
</dbReference>
<organism evidence="8 9">
    <name type="scientific">Parabacteroides acidifaciens</name>
    <dbReference type="NCBI Taxonomy" id="2290935"/>
    <lineage>
        <taxon>Bacteria</taxon>
        <taxon>Pseudomonadati</taxon>
        <taxon>Bacteroidota</taxon>
        <taxon>Bacteroidia</taxon>
        <taxon>Bacteroidales</taxon>
        <taxon>Tannerellaceae</taxon>
        <taxon>Parabacteroides</taxon>
    </lineage>
</organism>
<dbReference type="InterPro" id="IPR000182">
    <property type="entry name" value="GNAT_dom"/>
</dbReference>
<evidence type="ECO:0000256" key="5">
    <source>
        <dbReference type="ARBA" id="ARBA00049880"/>
    </source>
</evidence>
<keyword evidence="3 8" id="KW-0808">Transferase</keyword>
<dbReference type="PANTHER" id="PTHR36449">
    <property type="entry name" value="ACETYLTRANSFERASE-RELATED"/>
    <property type="match status" value="1"/>
</dbReference>
<evidence type="ECO:0000256" key="3">
    <source>
        <dbReference type="ARBA" id="ARBA00022679"/>
    </source>
</evidence>
<dbReference type="InterPro" id="IPR016181">
    <property type="entry name" value="Acyl_CoA_acyltransferase"/>
</dbReference>
<dbReference type="EMBL" id="JACRTI010000056">
    <property type="protein sequence ID" value="MBC8603386.1"/>
    <property type="molecule type" value="Genomic_DNA"/>
</dbReference>
<proteinExistence type="predicted"/>
<evidence type="ECO:0000259" key="6">
    <source>
        <dbReference type="Pfam" id="PF13673"/>
    </source>
</evidence>
<comment type="caution">
    <text evidence="8">The sequence shown here is derived from an EMBL/GenBank/DDBJ whole genome shotgun (WGS) entry which is preliminary data.</text>
</comment>
<keyword evidence="1" id="KW-0678">Repressor</keyword>
<comment type="catalytic activity">
    <reaction evidence="5">
        <text>glycyl-tRNA(Gly) + acetyl-CoA = N-acetylglycyl-tRNA(Gly) + CoA + H(+)</text>
        <dbReference type="Rhea" id="RHEA:81867"/>
        <dbReference type="Rhea" id="RHEA-COMP:9683"/>
        <dbReference type="Rhea" id="RHEA-COMP:19766"/>
        <dbReference type="ChEBI" id="CHEBI:15378"/>
        <dbReference type="ChEBI" id="CHEBI:57287"/>
        <dbReference type="ChEBI" id="CHEBI:57288"/>
        <dbReference type="ChEBI" id="CHEBI:78522"/>
        <dbReference type="ChEBI" id="CHEBI:232036"/>
    </reaction>
</comment>
<protein>
    <submittedName>
        <fullName evidence="8">GNAT family N-acetyltransferase</fullName>
    </submittedName>
</protein>
<accession>A0A3D8HA65</accession>
<dbReference type="Gene3D" id="3.40.630.30">
    <property type="match status" value="1"/>
</dbReference>
<dbReference type="Proteomes" id="UP000629596">
    <property type="component" value="Unassembled WGS sequence"/>
</dbReference>
<reference evidence="7 10" key="2">
    <citation type="submission" date="2020-08" db="EMBL/GenBank/DDBJ databases">
        <title>Genome public.</title>
        <authorList>
            <person name="Liu C."/>
            <person name="Sun Q."/>
        </authorList>
    </citation>
    <scope>NUCLEOTIDE SEQUENCE [LARGE SCALE GENOMIC DNA]</scope>
    <source>
        <strain evidence="7 10">426_9</strain>
    </source>
</reference>
<dbReference type="SUPFAM" id="SSF55729">
    <property type="entry name" value="Acyl-CoA N-acyltransferases (Nat)"/>
    <property type="match status" value="1"/>
</dbReference>
<dbReference type="PANTHER" id="PTHR36449:SF1">
    <property type="entry name" value="ACETYLTRANSFERASE"/>
    <property type="match status" value="1"/>
</dbReference>
<evidence type="ECO:0000256" key="4">
    <source>
        <dbReference type="ARBA" id="ARBA00023315"/>
    </source>
</evidence>
<keyword evidence="4" id="KW-0012">Acyltransferase</keyword>
<dbReference type="GO" id="GO:0016747">
    <property type="term" value="F:acyltransferase activity, transferring groups other than amino-acyl groups"/>
    <property type="evidence" value="ECO:0007669"/>
    <property type="project" value="InterPro"/>
</dbReference>
<feature type="domain" description="N-acetyltransferase" evidence="6">
    <location>
        <begin position="95"/>
        <end position="158"/>
    </location>
</feature>
<dbReference type="RefSeq" id="WP_115500876.1">
    <property type="nucleotide sequence ID" value="NZ_JACRTI010000056.1"/>
</dbReference>
<keyword evidence="2" id="KW-1277">Toxin-antitoxin system</keyword>
<evidence type="ECO:0000256" key="2">
    <source>
        <dbReference type="ARBA" id="ARBA00022649"/>
    </source>
</evidence>
<gene>
    <name evidence="8" type="ORF">DWU89_17260</name>
    <name evidence="7" type="ORF">H8784_16860</name>
</gene>
<evidence type="ECO:0000256" key="1">
    <source>
        <dbReference type="ARBA" id="ARBA00022491"/>
    </source>
</evidence>
<evidence type="ECO:0000313" key="8">
    <source>
        <dbReference type="EMBL" id="RDU47886.1"/>
    </source>
</evidence>
<dbReference type="AlphaFoldDB" id="A0A3D8HA65"/>
<keyword evidence="10" id="KW-1185">Reference proteome</keyword>
<sequence length="177" mass="20674">MNQNFRIIKLTENYQSRPFHCGDTDLDNFLTEDALYYKQRLLAITYLIISENDTVAYFSVANDKIAIPESDKATWRKIKKRFPHSKHRGDYPAVKIGRLAVNQKYQHDHLGSDILNFIKKMFITENRTGCSFITVDALQGAVPFYLKNGFEYIRQEDKTNTTDRTTLLFFDLYSLVP</sequence>
<evidence type="ECO:0000313" key="10">
    <source>
        <dbReference type="Proteomes" id="UP000629596"/>
    </source>
</evidence>
<dbReference type="EMBL" id="QREV01000056">
    <property type="protein sequence ID" value="RDU47886.1"/>
    <property type="molecule type" value="Genomic_DNA"/>
</dbReference>
<evidence type="ECO:0000313" key="7">
    <source>
        <dbReference type="EMBL" id="MBC8603386.1"/>
    </source>
</evidence>